<reference evidence="2 3" key="1">
    <citation type="submission" date="2022-01" db="EMBL/GenBank/DDBJ databases">
        <authorList>
            <person name="Xiong W."/>
            <person name="Schranz E."/>
        </authorList>
    </citation>
    <scope>NUCLEOTIDE SEQUENCE [LARGE SCALE GENOMIC DNA]</scope>
</reference>
<feature type="region of interest" description="Disordered" evidence="1">
    <location>
        <begin position="1"/>
        <end position="24"/>
    </location>
</feature>
<protein>
    <submittedName>
        <fullName evidence="2">Uncharacterized protein</fullName>
    </submittedName>
</protein>
<proteinExistence type="predicted"/>
<dbReference type="Proteomes" id="UP001157418">
    <property type="component" value="Unassembled WGS sequence"/>
</dbReference>
<evidence type="ECO:0000313" key="2">
    <source>
        <dbReference type="EMBL" id="CAH1421916.1"/>
    </source>
</evidence>
<keyword evidence="3" id="KW-1185">Reference proteome</keyword>
<evidence type="ECO:0000256" key="1">
    <source>
        <dbReference type="SAM" id="MobiDB-lite"/>
    </source>
</evidence>
<gene>
    <name evidence="2" type="ORF">LVIROSA_LOCUS9288</name>
</gene>
<sequence>MRNSDVGHSDRKEGRRGAPPVLDWIDDGERKQQHLPIPCRVPPDCLVWIKKKENESRWVDLGTRRREQGRDEGGDRGLRSFCSIITVKTERSCEGGDW</sequence>
<organism evidence="2 3">
    <name type="scientific">Lactuca virosa</name>
    <dbReference type="NCBI Taxonomy" id="75947"/>
    <lineage>
        <taxon>Eukaryota</taxon>
        <taxon>Viridiplantae</taxon>
        <taxon>Streptophyta</taxon>
        <taxon>Embryophyta</taxon>
        <taxon>Tracheophyta</taxon>
        <taxon>Spermatophyta</taxon>
        <taxon>Magnoliopsida</taxon>
        <taxon>eudicotyledons</taxon>
        <taxon>Gunneridae</taxon>
        <taxon>Pentapetalae</taxon>
        <taxon>asterids</taxon>
        <taxon>campanulids</taxon>
        <taxon>Asterales</taxon>
        <taxon>Asteraceae</taxon>
        <taxon>Cichorioideae</taxon>
        <taxon>Cichorieae</taxon>
        <taxon>Lactucinae</taxon>
        <taxon>Lactuca</taxon>
    </lineage>
</organism>
<comment type="caution">
    <text evidence="2">The sequence shown here is derived from an EMBL/GenBank/DDBJ whole genome shotgun (WGS) entry which is preliminary data.</text>
</comment>
<name>A0AAU9M8S1_9ASTR</name>
<dbReference type="AlphaFoldDB" id="A0AAU9M8S1"/>
<evidence type="ECO:0000313" key="3">
    <source>
        <dbReference type="Proteomes" id="UP001157418"/>
    </source>
</evidence>
<accession>A0AAU9M8S1</accession>
<dbReference type="EMBL" id="CAKMRJ010001112">
    <property type="protein sequence ID" value="CAH1421916.1"/>
    <property type="molecule type" value="Genomic_DNA"/>
</dbReference>
<feature type="compositionally biased region" description="Basic and acidic residues" evidence="1">
    <location>
        <begin position="1"/>
        <end position="16"/>
    </location>
</feature>